<feature type="compositionally biased region" description="Basic and acidic residues" evidence="2">
    <location>
        <begin position="230"/>
        <end position="243"/>
    </location>
</feature>
<proteinExistence type="inferred from homology"/>
<feature type="region of interest" description="Disordered" evidence="2">
    <location>
        <begin position="230"/>
        <end position="272"/>
    </location>
</feature>
<dbReference type="InterPro" id="IPR036388">
    <property type="entry name" value="WH-like_DNA-bd_sf"/>
</dbReference>
<keyword evidence="1" id="KW-0813">Transport</keyword>
<dbReference type="GO" id="GO:0016560">
    <property type="term" value="P:protein import into peroxisome matrix, docking"/>
    <property type="evidence" value="ECO:0007669"/>
    <property type="project" value="UniProtKB-UniRule"/>
</dbReference>
<dbReference type="EMBL" id="GECZ01014309">
    <property type="protein sequence ID" value="JAS55460.1"/>
    <property type="molecule type" value="Transcribed_RNA"/>
</dbReference>
<feature type="compositionally biased region" description="Polar residues" evidence="2">
    <location>
        <begin position="253"/>
        <end position="262"/>
    </location>
</feature>
<dbReference type="PANTHER" id="PTHR23058">
    <property type="entry name" value="PEROXISOMAL MEMBRANE PROTEIN PEX14"/>
    <property type="match status" value="1"/>
</dbReference>
<dbReference type="GO" id="GO:1990429">
    <property type="term" value="C:peroxisomal importomer complex"/>
    <property type="evidence" value="ECO:0007669"/>
    <property type="project" value="TreeGrafter"/>
</dbReference>
<keyword evidence="1" id="KW-0653">Protein transport</keyword>
<feature type="region of interest" description="Disordered" evidence="2">
    <location>
        <begin position="1"/>
        <end position="20"/>
    </location>
</feature>
<keyword evidence="1" id="KW-0576">Peroxisome</keyword>
<dbReference type="GO" id="GO:0005102">
    <property type="term" value="F:signaling receptor binding"/>
    <property type="evidence" value="ECO:0007669"/>
    <property type="project" value="TreeGrafter"/>
</dbReference>
<evidence type="ECO:0000313" key="3">
    <source>
        <dbReference type="EMBL" id="JAS55460.1"/>
    </source>
</evidence>
<keyword evidence="1" id="KW-0472">Membrane</keyword>
<dbReference type="PANTHER" id="PTHR23058:SF0">
    <property type="entry name" value="PEROXISOMAL MEMBRANE PROTEIN PEX14"/>
    <property type="match status" value="1"/>
</dbReference>
<protein>
    <recommendedName>
        <fullName evidence="1">Peroxisomal membrane protein PEX14</fullName>
    </recommendedName>
    <alternativeName>
        <fullName evidence="1">Peroxin-14</fullName>
    </alternativeName>
</protein>
<evidence type="ECO:0000256" key="2">
    <source>
        <dbReference type="SAM" id="MobiDB-lite"/>
    </source>
</evidence>
<organism evidence="3">
    <name type="scientific">Cuerna arida</name>
    <dbReference type="NCBI Taxonomy" id="1464854"/>
    <lineage>
        <taxon>Eukaryota</taxon>
        <taxon>Metazoa</taxon>
        <taxon>Ecdysozoa</taxon>
        <taxon>Arthropoda</taxon>
        <taxon>Hexapoda</taxon>
        <taxon>Insecta</taxon>
        <taxon>Pterygota</taxon>
        <taxon>Neoptera</taxon>
        <taxon>Paraneoptera</taxon>
        <taxon>Hemiptera</taxon>
        <taxon>Auchenorrhyncha</taxon>
        <taxon>Membracoidea</taxon>
        <taxon>Cicadellidae</taxon>
        <taxon>Cicadellinae</taxon>
        <taxon>Proconiini</taxon>
        <taxon>Cuerna</taxon>
    </lineage>
</organism>
<dbReference type="AlphaFoldDB" id="A0A1B6FZ53"/>
<accession>A0A1B6FZ53</accession>
<comment type="subcellular location">
    <subcellularLocation>
        <location evidence="1">Peroxisome membrane</location>
    </subcellularLocation>
</comment>
<comment type="function">
    <text evidence="1">Component of the PEX13-PEX14 docking complex, a translocon channel that specifically mediates the import of peroxisomal cargo proteins bound to PEX5 receptor. The PEX13-PEX14 docking complex forms a large import pore which can be opened to a diameter of about 9 nm. Mechanistically, PEX5 receptor along with cargo proteins associates with the PEX14 subunit of the PEX13-PEX14 docking complex in the cytosol, leading to the insertion of the receptor into the organelle membrane with the concomitant translocation of the cargo into the peroxisome matrix.</text>
</comment>
<dbReference type="GO" id="GO:0005778">
    <property type="term" value="C:peroxisomal membrane"/>
    <property type="evidence" value="ECO:0007669"/>
    <property type="project" value="UniProtKB-SubCell"/>
</dbReference>
<dbReference type="InterPro" id="IPR025655">
    <property type="entry name" value="PEX14"/>
</dbReference>
<gene>
    <name evidence="3" type="ORF">g.40364</name>
</gene>
<comment type="similarity">
    <text evidence="1">Belongs to the peroxin-14 family.</text>
</comment>
<evidence type="ECO:0000256" key="1">
    <source>
        <dbReference type="RuleBase" id="RU367032"/>
    </source>
</evidence>
<dbReference type="Gene3D" id="1.10.10.10">
    <property type="entry name" value="Winged helix-like DNA-binding domain superfamily/Winged helix DNA-binding domain"/>
    <property type="match status" value="1"/>
</dbReference>
<sequence length="272" mass="29792">MGNPDSDSHNEDNQSIKNKDVDKDFLPREPLISKAVLFLTDKKLVQQDPHYLKLFLLKKGLTEEEASIAFQRAELVKTQSVNAEYSRPLVHPQLPPPLLPPAPVTSVWSTIHNIITTVTSIGGILYALYWLWKTYISPWLFGRKPKKKAIEASLSDLEAAVGNCVADIRTIRTSLDTLAEQKAAELTQGVVVSRIQEVKSEIGSLKTLLLNRNQFPATPAPLGIPAWQLRGEDSTHIEPREGEDGGSGGSGSPANTNGSDSSLEIVKDPNNP</sequence>
<reference evidence="3" key="1">
    <citation type="submission" date="2015-11" db="EMBL/GenBank/DDBJ databases">
        <title>De novo transcriptome assembly of four potential Pierce s Disease insect vectors from Arizona vineyards.</title>
        <authorList>
            <person name="Tassone E.E."/>
        </authorList>
    </citation>
    <scope>NUCLEOTIDE SEQUENCE</scope>
</reference>
<name>A0A1B6FZ53_9HEMI</name>